<feature type="chain" id="PRO_5046117711" evidence="1">
    <location>
        <begin position="29"/>
        <end position="331"/>
    </location>
</feature>
<evidence type="ECO:0000313" key="3">
    <source>
        <dbReference type="EMBL" id="MDR7359202.1"/>
    </source>
</evidence>
<dbReference type="Gene3D" id="3.40.190.120">
    <property type="entry name" value="Osmoprotection protein (prox), domain 2"/>
    <property type="match status" value="1"/>
</dbReference>
<protein>
    <submittedName>
        <fullName evidence="3">Osmoprotectant transport system substrate-binding protein</fullName>
    </submittedName>
</protein>
<evidence type="ECO:0000313" key="4">
    <source>
        <dbReference type="Proteomes" id="UP001183817"/>
    </source>
</evidence>
<gene>
    <name evidence="3" type="ORF">J2S64_002893</name>
</gene>
<dbReference type="RefSeq" id="WP_310291533.1">
    <property type="nucleotide sequence ID" value="NZ_BAAAWO010000001.1"/>
</dbReference>
<name>A0ABU2BKN6_9MICC</name>
<keyword evidence="4" id="KW-1185">Reference proteome</keyword>
<accession>A0ABU2BKN6</accession>
<dbReference type="Pfam" id="PF04069">
    <property type="entry name" value="OpuAC"/>
    <property type="match status" value="1"/>
</dbReference>
<dbReference type="CDD" id="cd13611">
    <property type="entry name" value="PBP2_YehZ"/>
    <property type="match status" value="1"/>
</dbReference>
<dbReference type="Proteomes" id="UP001183817">
    <property type="component" value="Unassembled WGS sequence"/>
</dbReference>
<reference evidence="3 4" key="1">
    <citation type="submission" date="2023-07" db="EMBL/GenBank/DDBJ databases">
        <title>Sequencing the genomes of 1000 actinobacteria strains.</title>
        <authorList>
            <person name="Klenk H.-P."/>
        </authorList>
    </citation>
    <scope>NUCLEOTIDE SEQUENCE [LARGE SCALE GENOMIC DNA]</scope>
    <source>
        <strain evidence="3 4">DSM 20167</strain>
    </source>
</reference>
<dbReference type="InterPro" id="IPR007210">
    <property type="entry name" value="ABC_Gly_betaine_transp_sub-bd"/>
</dbReference>
<dbReference type="EMBL" id="JAVDYI010000001">
    <property type="protein sequence ID" value="MDR7359202.1"/>
    <property type="molecule type" value="Genomic_DNA"/>
</dbReference>
<keyword evidence="1" id="KW-0732">Signal</keyword>
<sequence length="331" mass="35343">MNAGKWIKSTALVAAAGVLLTGCGLSSAGSYVPPAGQGSISPLPDLPGNPTMTVTSKSFTEQLILGKIAVLAGQAAGFKVNDLTGVPGSQPARELLVSGQASVLWEYTGTAWLTYLGHETGIADQSEQWQVVHDQDLEENGILWGKPAPMNNTYAMAVRSEAVEDLGGISKLSELKDLDPKDLTFCVDAEFNSRADGLNPMLELYGLERGNPKSVPDTNVGLYDTGAIYSATDNGACNFGEVFTTDGRIKALDLTVLEDDLGYFPAYNVSPVFFGEFSDKYPGIEDVFAKIAPLLTDEALQEMNLEVDVNGREPADVAFEWMVAEGFITEP</sequence>
<evidence type="ECO:0000259" key="2">
    <source>
        <dbReference type="Pfam" id="PF04069"/>
    </source>
</evidence>
<dbReference type="SUPFAM" id="SSF53850">
    <property type="entry name" value="Periplasmic binding protein-like II"/>
    <property type="match status" value="1"/>
</dbReference>
<dbReference type="Gene3D" id="3.40.190.10">
    <property type="entry name" value="Periplasmic binding protein-like II"/>
    <property type="match status" value="1"/>
</dbReference>
<feature type="domain" description="ABC-type glycine betaine transport system substrate-binding" evidence="2">
    <location>
        <begin position="51"/>
        <end position="322"/>
    </location>
</feature>
<comment type="caution">
    <text evidence="3">The sequence shown here is derived from an EMBL/GenBank/DDBJ whole genome shotgun (WGS) entry which is preliminary data.</text>
</comment>
<feature type="signal peptide" evidence="1">
    <location>
        <begin position="1"/>
        <end position="28"/>
    </location>
</feature>
<organism evidence="3 4">
    <name type="scientific">Paeniglutamicibacter sulfureus</name>
    <dbReference type="NCBI Taxonomy" id="43666"/>
    <lineage>
        <taxon>Bacteria</taxon>
        <taxon>Bacillati</taxon>
        <taxon>Actinomycetota</taxon>
        <taxon>Actinomycetes</taxon>
        <taxon>Micrococcales</taxon>
        <taxon>Micrococcaceae</taxon>
        <taxon>Paeniglutamicibacter</taxon>
    </lineage>
</organism>
<evidence type="ECO:0000256" key="1">
    <source>
        <dbReference type="SAM" id="SignalP"/>
    </source>
</evidence>
<dbReference type="PROSITE" id="PS51257">
    <property type="entry name" value="PROKAR_LIPOPROTEIN"/>
    <property type="match status" value="1"/>
</dbReference>
<proteinExistence type="predicted"/>